<dbReference type="EMBL" id="JABSOD010000005">
    <property type="protein sequence ID" value="NRQ42319.1"/>
    <property type="molecule type" value="Genomic_DNA"/>
</dbReference>
<evidence type="ECO:0000259" key="2">
    <source>
        <dbReference type="Pfam" id="PF20157"/>
    </source>
</evidence>
<accession>A0A7Y5AQD3</accession>
<dbReference type="PANTHER" id="PTHR41786:SF1">
    <property type="entry name" value="6-HYDROXYMETHYLPTERIN DIPHOSPHOKINASE MPTE-LIKE DOMAIN-CONTAINING PROTEIN"/>
    <property type="match status" value="1"/>
</dbReference>
<dbReference type="PANTHER" id="PTHR41786">
    <property type="entry name" value="MOTILITY ACCESSORY FACTOR MAF"/>
    <property type="match status" value="1"/>
</dbReference>
<reference evidence="3 4" key="1">
    <citation type="submission" date="2020-06" db="EMBL/GenBank/DDBJ databases">
        <title>Rheinheimera sp. nov., a marine bacterium isolated from coastal.</title>
        <authorList>
            <person name="Yu Q."/>
            <person name="Qi Y."/>
            <person name="Pu J."/>
        </authorList>
    </citation>
    <scope>NUCLEOTIDE SEQUENCE [LARGE SCALE GENOMIC DNA]</scope>
    <source>
        <strain evidence="3 4">YQF-2</strain>
    </source>
</reference>
<gene>
    <name evidence="3" type="ORF">HRH59_07010</name>
</gene>
<keyword evidence="4" id="KW-1185">Reference proteome</keyword>
<evidence type="ECO:0000259" key="1">
    <source>
        <dbReference type="Pfam" id="PF01973"/>
    </source>
</evidence>
<feature type="domain" description="Glycosyltransferase Maf N-terminal" evidence="2">
    <location>
        <begin position="278"/>
        <end position="505"/>
    </location>
</feature>
<feature type="domain" description="6-hydroxymethylpterin diphosphokinase MptE-like" evidence="1">
    <location>
        <begin position="525"/>
        <end position="700"/>
    </location>
</feature>
<feature type="domain" description="Glycosyltransferase Maf N-terminal" evidence="2">
    <location>
        <begin position="119"/>
        <end position="232"/>
    </location>
</feature>
<feature type="domain" description="Glycosyltransferase Maf N-terminal" evidence="2">
    <location>
        <begin position="30"/>
        <end position="101"/>
    </location>
</feature>
<dbReference type="Pfam" id="PF20157">
    <property type="entry name" value="Maf_flag10_N"/>
    <property type="match status" value="3"/>
</dbReference>
<dbReference type="InterPro" id="IPR045376">
    <property type="entry name" value="Maf_N"/>
</dbReference>
<dbReference type="Gene3D" id="3.90.1480.10">
    <property type="entry name" value="Alpha-2,3-sialyltransferase"/>
    <property type="match status" value="1"/>
</dbReference>
<protein>
    <submittedName>
        <fullName evidence="3">DUF115 domain-containing protein</fullName>
    </submittedName>
</protein>
<dbReference type="Proteomes" id="UP000523161">
    <property type="component" value="Unassembled WGS sequence"/>
</dbReference>
<dbReference type="InterPro" id="IPR002826">
    <property type="entry name" value="MptE-like"/>
</dbReference>
<evidence type="ECO:0000313" key="3">
    <source>
        <dbReference type="EMBL" id="NRQ42319.1"/>
    </source>
</evidence>
<dbReference type="AlphaFoldDB" id="A0A7Y5AQD3"/>
<dbReference type="Pfam" id="PF01973">
    <property type="entry name" value="MptE-like"/>
    <property type="match status" value="1"/>
</dbReference>
<organism evidence="3 4">
    <name type="scientific">Rheinheimera lutimaris</name>
    <dbReference type="NCBI Taxonomy" id="2740584"/>
    <lineage>
        <taxon>Bacteria</taxon>
        <taxon>Pseudomonadati</taxon>
        <taxon>Pseudomonadota</taxon>
        <taxon>Gammaproteobacteria</taxon>
        <taxon>Chromatiales</taxon>
        <taxon>Chromatiaceae</taxon>
        <taxon>Rheinheimera</taxon>
    </lineage>
</organism>
<dbReference type="RefSeq" id="WP_173500557.1">
    <property type="nucleotide sequence ID" value="NZ_JABSOD010000005.1"/>
</dbReference>
<proteinExistence type="predicted"/>
<evidence type="ECO:0000313" key="4">
    <source>
        <dbReference type="Proteomes" id="UP000523161"/>
    </source>
</evidence>
<comment type="caution">
    <text evidence="3">The sequence shown here is derived from an EMBL/GenBank/DDBJ whole genome shotgun (WGS) entry which is preliminary data.</text>
</comment>
<sequence length="940" mass="106944">MLKYINYQLDSDDAAQAASEQKVAAGIKQRFNNNLQALSQYIPSVVPIIQQHSMQQYSVFCTRAAELNIVDFATGRVWYSETPFIEVAREVDSFCRNAPYVELDTVAMPTQPDKPWPVEALPPQPDVVVMLGLGLGYQINALLQKASVKYLIVYEPNVDTLICSVQANDWRQLFAAAEAAGTQIFLQLENDGSSVGEDLAELRSVADFNRIYLYRHYCHPVMDKVAEHLFAHSGRPEQLLGSTTQFSAYEDFNDYVAERSVNVLGNQQPGAAATADELYRRNMTALKKFYPKVHDEIDKHQTTHWQAATDENGQSNLYHPQRKAFFYQDLEAESARLLEHFTRQPYKDDVLLGQTSVDKFSHYIHYSHIAQTQPLINKQLKQKIQLPQEVDSLIIFGVGLGKHIQLLTEQYQISNLYICEPNLDFFAASLKVTDWAAVFERAEQNGLRIYLNLGGDGSTYFYDLMAQFYQVGAYSIANTYMFCSYFNQKMHKAIADLRAELKVVLALGEYYDHCRYGIAHTYNSVAKQHKFLQYDNSSYRNLPALNLPVFIVGNGPSLDSSFSYLQEHRDKVLLISCGTALYSLYKKGIKPDFHAEVEQNRSTYNWVSQVKDSDYLKDIRLISVNGIHPDTAELFKDTLLCFKDGESSTNFFDIRLKKQGVHVASLSYAYPTVTNLVLNYALRLGFKVFYLFGVDLGYADVRHHHSQASAYYRNDGSEVYDYQQTHGGGMPAKGNFLPYVFTKPEFDMSRKLLEQAISKAGRKVEIYNCSNGVKIDGAVPLQPDNILFSDLPQNKDQVLQQLIDTAYYADLSAYASPVFDQIDFAAFRRTLDAWLALFDEDICTQEQAKAFIASQWRLLQNAARDPSDPTFYLFYGSTNYFGGLMTKIASCISDDTPEILPVFSQVMHVWRDYVQSAGEQYEQQPLKFDDVDVQHLFAKS</sequence>
<name>A0A7Y5AQD3_9GAMM</name>